<feature type="compositionally biased region" description="Pro residues" evidence="7">
    <location>
        <begin position="61"/>
        <end position="72"/>
    </location>
</feature>
<dbReference type="Gene3D" id="6.10.250.2430">
    <property type="match status" value="1"/>
</dbReference>
<dbReference type="Proteomes" id="UP000886653">
    <property type="component" value="Unassembled WGS sequence"/>
</dbReference>
<evidence type="ECO:0000256" key="7">
    <source>
        <dbReference type="SAM" id="MobiDB-lite"/>
    </source>
</evidence>
<evidence type="ECO:0000256" key="3">
    <source>
        <dbReference type="ARBA" id="ARBA00023125"/>
    </source>
</evidence>
<keyword evidence="3 6" id="KW-0238">DNA-binding</keyword>
<keyword evidence="5 6" id="KW-0539">Nucleus</keyword>
<evidence type="ECO:0000313" key="8">
    <source>
        <dbReference type="EMBL" id="KAG0145914.1"/>
    </source>
</evidence>
<evidence type="ECO:0000256" key="1">
    <source>
        <dbReference type="ARBA" id="ARBA00004123"/>
    </source>
</evidence>
<evidence type="ECO:0000313" key="9">
    <source>
        <dbReference type="Proteomes" id="UP000886653"/>
    </source>
</evidence>
<evidence type="ECO:0000256" key="2">
    <source>
        <dbReference type="ARBA" id="ARBA00023015"/>
    </source>
</evidence>
<feature type="region of interest" description="Disordered" evidence="7">
    <location>
        <begin position="1"/>
        <end position="118"/>
    </location>
</feature>
<keyword evidence="9" id="KW-1185">Reference proteome</keyword>
<dbReference type="EMBL" id="MU167268">
    <property type="protein sequence ID" value="KAG0145914.1"/>
    <property type="molecule type" value="Genomic_DNA"/>
</dbReference>
<dbReference type="GO" id="GO:0003677">
    <property type="term" value="F:DNA binding"/>
    <property type="evidence" value="ECO:0007669"/>
    <property type="project" value="UniProtKB-KW"/>
</dbReference>
<dbReference type="AlphaFoldDB" id="A0A9P6TBQ1"/>
<protein>
    <recommendedName>
        <fullName evidence="6">Transcriptional activator HAP2</fullName>
    </recommendedName>
</protein>
<feature type="compositionally biased region" description="Basic residues" evidence="7">
    <location>
        <begin position="159"/>
        <end position="169"/>
    </location>
</feature>
<evidence type="ECO:0000256" key="4">
    <source>
        <dbReference type="ARBA" id="ARBA00023163"/>
    </source>
</evidence>
<reference evidence="8" key="1">
    <citation type="submission" date="2013-11" db="EMBL/GenBank/DDBJ databases">
        <title>Genome sequence of the fusiform rust pathogen reveals effectors for host alternation and coevolution with pine.</title>
        <authorList>
            <consortium name="DOE Joint Genome Institute"/>
            <person name="Smith K."/>
            <person name="Pendleton A."/>
            <person name="Kubisiak T."/>
            <person name="Anderson C."/>
            <person name="Salamov A."/>
            <person name="Aerts A."/>
            <person name="Riley R."/>
            <person name="Clum A."/>
            <person name="Lindquist E."/>
            <person name="Ence D."/>
            <person name="Campbell M."/>
            <person name="Kronenberg Z."/>
            <person name="Feau N."/>
            <person name="Dhillon B."/>
            <person name="Hamelin R."/>
            <person name="Burleigh J."/>
            <person name="Smith J."/>
            <person name="Yandell M."/>
            <person name="Nelson C."/>
            <person name="Grigoriev I."/>
            <person name="Davis J."/>
        </authorList>
    </citation>
    <scope>NUCLEOTIDE SEQUENCE</scope>
    <source>
        <strain evidence="8">G11</strain>
    </source>
</reference>
<dbReference type="OrthoDB" id="1097733at2759"/>
<dbReference type="Pfam" id="PF02045">
    <property type="entry name" value="CBFB_NFYA"/>
    <property type="match status" value="1"/>
</dbReference>
<comment type="subcellular location">
    <subcellularLocation>
        <location evidence="1 6">Nucleus</location>
    </subcellularLocation>
</comment>
<keyword evidence="2 6" id="KW-0805">Transcription regulation</keyword>
<dbReference type="PRINTS" id="PR00616">
    <property type="entry name" value="CCAATSUBUNTB"/>
</dbReference>
<name>A0A9P6TBQ1_9BASI</name>
<dbReference type="GO" id="GO:0005634">
    <property type="term" value="C:nucleus"/>
    <property type="evidence" value="ECO:0007669"/>
    <property type="project" value="UniProtKB-SubCell"/>
</dbReference>
<comment type="similarity">
    <text evidence="6">Belongs to the NFYA/HAP2 subunit family.</text>
</comment>
<feature type="region of interest" description="Disordered" evidence="7">
    <location>
        <begin position="151"/>
        <end position="201"/>
    </location>
</feature>
<organism evidence="8 9">
    <name type="scientific">Cronartium quercuum f. sp. fusiforme G11</name>
    <dbReference type="NCBI Taxonomy" id="708437"/>
    <lineage>
        <taxon>Eukaryota</taxon>
        <taxon>Fungi</taxon>
        <taxon>Dikarya</taxon>
        <taxon>Basidiomycota</taxon>
        <taxon>Pucciniomycotina</taxon>
        <taxon>Pucciniomycetes</taxon>
        <taxon>Pucciniales</taxon>
        <taxon>Coleosporiaceae</taxon>
        <taxon>Cronartium</taxon>
    </lineage>
</organism>
<comment type="caution">
    <text evidence="8">The sequence shown here is derived from an EMBL/GenBank/DDBJ whole genome shotgun (WGS) entry which is preliminary data.</text>
</comment>
<accession>A0A9P6TBQ1</accession>
<comment type="function">
    <text evidence="6">Component of the sequence-specific heterotrimeric transcription factor (NF-Y) which specifically recognizes a 5'-CCAAT-3' box motif found in the promoters of its target genes.</text>
</comment>
<sequence length="201" mass="21847">MAGETNLLSFDDLFVNEDEFPDEEDEDETGSHLPPMDFVGSDEDDEDETRKEAVRAAMIGLPPPPAPAPAPSPARVSAPARSPSPTPTHPVASSPESDEFPQDKPGVAGTAVRASNDAAHPLLVNAKQYHRILKRRAARARLEEMGRLSRERKPYLHESRHKHAMRRPRGAGGRFMPKEEIPSGGSAAVETPATDMGTEQD</sequence>
<dbReference type="InterPro" id="IPR001289">
    <property type="entry name" value="NFYA"/>
</dbReference>
<dbReference type="PANTHER" id="PTHR12632">
    <property type="entry name" value="TRANSCRIPTION FACTOR NF-Y ALPHA-RELATED"/>
    <property type="match status" value="1"/>
</dbReference>
<feature type="compositionally biased region" description="Acidic residues" evidence="7">
    <location>
        <begin position="14"/>
        <end position="28"/>
    </location>
</feature>
<comment type="subunit">
    <text evidence="6">Heterotrimer.</text>
</comment>
<dbReference type="GO" id="GO:0003700">
    <property type="term" value="F:DNA-binding transcription factor activity"/>
    <property type="evidence" value="ECO:0007669"/>
    <property type="project" value="UniProtKB-UniRule"/>
</dbReference>
<dbReference type="PROSITE" id="PS51152">
    <property type="entry name" value="NFYA_HAP2_2"/>
    <property type="match status" value="1"/>
</dbReference>
<evidence type="ECO:0000256" key="6">
    <source>
        <dbReference type="RuleBase" id="RU367155"/>
    </source>
</evidence>
<evidence type="ECO:0000256" key="5">
    <source>
        <dbReference type="ARBA" id="ARBA00023242"/>
    </source>
</evidence>
<gene>
    <name evidence="8" type="ORF">CROQUDRAFT_671423</name>
</gene>
<keyword evidence="4 6" id="KW-0804">Transcription</keyword>
<dbReference type="SMART" id="SM00521">
    <property type="entry name" value="CBF"/>
    <property type="match status" value="1"/>
</dbReference>
<proteinExistence type="inferred from homology"/>